<evidence type="ECO:0000259" key="2">
    <source>
        <dbReference type="Pfam" id="PF01693"/>
    </source>
</evidence>
<protein>
    <recommendedName>
        <fullName evidence="2">Ribonuclease H1 N-terminal domain-containing protein</fullName>
    </recommendedName>
</protein>
<name>A0A165E576_EXIGL</name>
<dbReference type="InterPro" id="IPR037056">
    <property type="entry name" value="RNase_H1_N_sf"/>
</dbReference>
<feature type="domain" description="Ribonuclease H1 N-terminal" evidence="2">
    <location>
        <begin position="11"/>
        <end position="50"/>
    </location>
</feature>
<reference evidence="3 4" key="1">
    <citation type="journal article" date="2016" name="Mol. Biol. Evol.">
        <title>Comparative Genomics of Early-Diverging Mushroom-Forming Fungi Provides Insights into the Origins of Lignocellulose Decay Capabilities.</title>
        <authorList>
            <person name="Nagy L.G."/>
            <person name="Riley R."/>
            <person name="Tritt A."/>
            <person name="Adam C."/>
            <person name="Daum C."/>
            <person name="Floudas D."/>
            <person name="Sun H."/>
            <person name="Yadav J.S."/>
            <person name="Pangilinan J."/>
            <person name="Larsson K.H."/>
            <person name="Matsuura K."/>
            <person name="Barry K."/>
            <person name="Labutti K."/>
            <person name="Kuo R."/>
            <person name="Ohm R.A."/>
            <person name="Bhattacharya S.S."/>
            <person name="Shirouzu T."/>
            <person name="Yoshinaga Y."/>
            <person name="Martin F.M."/>
            <person name="Grigoriev I.V."/>
            <person name="Hibbett D.S."/>
        </authorList>
    </citation>
    <scope>NUCLEOTIDE SEQUENCE [LARGE SCALE GENOMIC DNA]</scope>
    <source>
        <strain evidence="3 4">HHB12029</strain>
    </source>
</reference>
<accession>A0A165E576</accession>
<evidence type="ECO:0000256" key="1">
    <source>
        <dbReference type="SAM" id="MobiDB-lite"/>
    </source>
</evidence>
<dbReference type="OrthoDB" id="407198at2759"/>
<dbReference type="Pfam" id="PF01693">
    <property type="entry name" value="Cauli_VI"/>
    <property type="match status" value="3"/>
</dbReference>
<dbReference type="Gene3D" id="3.40.970.10">
    <property type="entry name" value="Ribonuclease H1, N-terminal domain"/>
    <property type="match status" value="3"/>
</dbReference>
<feature type="region of interest" description="Disordered" evidence="1">
    <location>
        <begin position="79"/>
        <end position="114"/>
    </location>
</feature>
<dbReference type="STRING" id="1314781.A0A165E576"/>
<keyword evidence="4" id="KW-1185">Reference proteome</keyword>
<evidence type="ECO:0000313" key="3">
    <source>
        <dbReference type="EMBL" id="KZV86096.1"/>
    </source>
</evidence>
<feature type="domain" description="Ribonuclease H1 N-terminal" evidence="2">
    <location>
        <begin position="121"/>
        <end position="164"/>
    </location>
</feature>
<feature type="compositionally biased region" description="Pro residues" evidence="1">
    <location>
        <begin position="85"/>
        <end position="105"/>
    </location>
</feature>
<dbReference type="InterPro" id="IPR011320">
    <property type="entry name" value="RNase_H1_N"/>
</dbReference>
<dbReference type="InterPro" id="IPR009027">
    <property type="entry name" value="Ribosomal_bL9/RNase_H1_N"/>
</dbReference>
<dbReference type="InParanoid" id="A0A165E576"/>
<organism evidence="3 4">
    <name type="scientific">Exidia glandulosa HHB12029</name>
    <dbReference type="NCBI Taxonomy" id="1314781"/>
    <lineage>
        <taxon>Eukaryota</taxon>
        <taxon>Fungi</taxon>
        <taxon>Dikarya</taxon>
        <taxon>Basidiomycota</taxon>
        <taxon>Agaricomycotina</taxon>
        <taxon>Agaricomycetes</taxon>
        <taxon>Auriculariales</taxon>
        <taxon>Exidiaceae</taxon>
        <taxon>Exidia</taxon>
    </lineage>
</organism>
<feature type="domain" description="Ribonuclease H1 N-terminal" evidence="2">
    <location>
        <begin position="216"/>
        <end position="259"/>
    </location>
</feature>
<evidence type="ECO:0000313" key="4">
    <source>
        <dbReference type="Proteomes" id="UP000077266"/>
    </source>
</evidence>
<proteinExistence type="predicted"/>
<dbReference type="Proteomes" id="UP000077266">
    <property type="component" value="Unassembled WGS sequence"/>
</dbReference>
<gene>
    <name evidence="3" type="ORF">EXIGLDRAFT_840999</name>
</gene>
<dbReference type="EMBL" id="KV426166">
    <property type="protein sequence ID" value="KZV86096.1"/>
    <property type="molecule type" value="Genomic_DNA"/>
</dbReference>
<dbReference type="SUPFAM" id="SSF55658">
    <property type="entry name" value="L9 N-domain-like"/>
    <property type="match status" value="3"/>
</dbReference>
<dbReference type="AlphaFoldDB" id="A0A165E576"/>
<sequence length="601" mass="68035">MARGKSKYACYGVWNGVINGIYTTWSETEKQVKGYPGAGYRGFQTLADAIAHMQSLNFQEGPDGTWSKAGVVKVADAQPQAVPGPSRPPLQPIQPPPRSPLPQPAKPARQDGLPVNAGPQKFWAIWSGREIGVFHRAWPDVHKLIHGYPRSGYKSYPTPRDAEEQMLAKGFTQDAEGRWNPPAQHLVAPVQPESLSDVTLALECSKQRAAKTEPTKYWAIWSGRQIGVLHQPWSEVSALVLKYPGAGYKSYATLREAEQRMLAEGCTKHADGSWHAPPTFAEHQPSIVLYDRLTHDIVLGDPTDEVADTTLYYRFVETTQGMLMVKHVQVTVKETIEYFDYKAMQRALDALQRKSLTWAATIEALEDESIPWEREDIRSRMVQDYHPVYLEEYSPHQVDVDEVKQILDGTDAFFDVERSPVELYNGAQGVGRPRMLSTWEVVYVACSPEGGIGVFFGDGNARNVSERYHDPTKAELVAVARALEAVLDSTSGRILLQTEFKFDWKMLRPRFSALEDPLRTYLSRLFDSYLPRVRIRVQHVEDVYDCGMVRAARAAARALAWYPDEEDEAKWDFDWEKKKRLLTDREEDGEEEEAPGLEIYD</sequence>